<dbReference type="Proteomes" id="UP000635245">
    <property type="component" value="Unassembled WGS sequence"/>
</dbReference>
<keyword evidence="6" id="KW-1185">Reference proteome</keyword>
<keyword evidence="3" id="KW-0446">Lipid-binding</keyword>
<keyword evidence="2" id="KW-0333">Golgi apparatus</keyword>
<dbReference type="AlphaFoldDB" id="A0A934QPX1"/>
<dbReference type="GO" id="GO:0070273">
    <property type="term" value="F:phosphatidylinositol-4-phosphate binding"/>
    <property type="evidence" value="ECO:0007669"/>
    <property type="project" value="InterPro"/>
</dbReference>
<organism evidence="5 6">
    <name type="scientific">Prauserella cavernicola</name>
    <dbReference type="NCBI Taxonomy" id="2800127"/>
    <lineage>
        <taxon>Bacteria</taxon>
        <taxon>Bacillati</taxon>
        <taxon>Actinomycetota</taxon>
        <taxon>Actinomycetes</taxon>
        <taxon>Pseudonocardiales</taxon>
        <taxon>Pseudonocardiaceae</taxon>
        <taxon>Prauserella</taxon>
    </lineage>
</organism>
<evidence type="ECO:0000256" key="1">
    <source>
        <dbReference type="ARBA" id="ARBA00004255"/>
    </source>
</evidence>
<evidence type="ECO:0000256" key="4">
    <source>
        <dbReference type="ARBA" id="ARBA00023136"/>
    </source>
</evidence>
<evidence type="ECO:0000256" key="3">
    <source>
        <dbReference type="ARBA" id="ARBA00023121"/>
    </source>
</evidence>
<comment type="subcellular location">
    <subcellularLocation>
        <location evidence="1">Golgi apparatus membrane</location>
        <topology evidence="1">Peripheral membrane protein</topology>
        <orientation evidence="1">Cytoplasmic side</orientation>
    </subcellularLocation>
</comment>
<reference evidence="5" key="1">
    <citation type="submission" date="2020-12" db="EMBL/GenBank/DDBJ databases">
        <title>Prauserella sp. ASG 168, a novel actinomycete isolated from cave rock.</title>
        <authorList>
            <person name="Suriyachadkun C."/>
        </authorList>
    </citation>
    <scope>NUCLEOTIDE SEQUENCE</scope>
    <source>
        <strain evidence="5">ASG 168</strain>
    </source>
</reference>
<dbReference type="InterPro" id="IPR008628">
    <property type="entry name" value="GPP34-like"/>
</dbReference>
<evidence type="ECO:0000313" key="5">
    <source>
        <dbReference type="EMBL" id="MBK1783888.1"/>
    </source>
</evidence>
<comment type="caution">
    <text evidence="5">The sequence shown here is derived from an EMBL/GenBank/DDBJ whole genome shotgun (WGS) entry which is preliminary data.</text>
</comment>
<dbReference type="Gene3D" id="1.10.3630.10">
    <property type="entry name" value="yeast vps74-n-term truncation variant domain like"/>
    <property type="match status" value="1"/>
</dbReference>
<protein>
    <submittedName>
        <fullName evidence="5">GPP34 family phosphoprotein</fullName>
    </submittedName>
</protein>
<accession>A0A934QPX1</accession>
<dbReference type="InterPro" id="IPR038261">
    <property type="entry name" value="GPP34-like_sf"/>
</dbReference>
<dbReference type="Pfam" id="PF05719">
    <property type="entry name" value="GPP34"/>
    <property type="match status" value="1"/>
</dbReference>
<dbReference type="GO" id="GO:0005737">
    <property type="term" value="C:cytoplasm"/>
    <property type="evidence" value="ECO:0007669"/>
    <property type="project" value="UniProtKB-ARBA"/>
</dbReference>
<dbReference type="RefSeq" id="WP_200315513.1">
    <property type="nucleotide sequence ID" value="NZ_JAENJH010000001.1"/>
</dbReference>
<evidence type="ECO:0000313" key="6">
    <source>
        <dbReference type="Proteomes" id="UP000635245"/>
    </source>
</evidence>
<name>A0A934QPX1_9PSEU</name>
<gene>
    <name evidence="5" type="ORF">JHE00_06055</name>
</gene>
<dbReference type="GO" id="GO:0012505">
    <property type="term" value="C:endomembrane system"/>
    <property type="evidence" value="ECO:0007669"/>
    <property type="project" value="UniProtKB-ARBA"/>
</dbReference>
<dbReference type="EMBL" id="JAENJH010000001">
    <property type="protein sequence ID" value="MBK1783888.1"/>
    <property type="molecule type" value="Genomic_DNA"/>
</dbReference>
<sequence length="219" mass="23515">MTGQSLAAKAYLLACDPAARRVRDRQQTAYLIRGAALTDLVLRGRLADDDGTASLQQSGTTGDALLDELLGQVAEGKPRKWKSLVRKDSRRTLDSLERTLADEGVIELDTTPVLGILPRRRVSPRDEAGVNRLRAAVDEALRGHGEVTSVPPEDAALAALVAAVELRGVVSRSDRRKLRDRIEQLEEHGGAAIPALRKVFREVRSARIAAANSGSNGGG</sequence>
<evidence type="ECO:0000256" key="2">
    <source>
        <dbReference type="ARBA" id="ARBA00023034"/>
    </source>
</evidence>
<keyword evidence="4" id="KW-0472">Membrane</keyword>
<proteinExistence type="predicted"/>